<keyword evidence="6 8" id="KW-0067">ATP-binding</keyword>
<evidence type="ECO:0000259" key="10">
    <source>
        <dbReference type="Pfam" id="PF02769"/>
    </source>
</evidence>
<feature type="binding site" evidence="8">
    <location>
        <position position="787"/>
    </location>
    <ligand>
        <name>ATP</name>
        <dbReference type="ChEBI" id="CHEBI:30616"/>
    </ligand>
</feature>
<dbReference type="Gene3D" id="3.30.1280.10">
    <property type="entry name" value="Phosphoribosylformylglycinamidine synthase subunit PurS"/>
    <property type="match status" value="1"/>
</dbReference>
<dbReference type="InterPro" id="IPR036921">
    <property type="entry name" value="PurM-like_N_sf"/>
</dbReference>
<feature type="binding site" evidence="8">
    <location>
        <position position="790"/>
    </location>
    <ligand>
        <name>substrate</name>
    </ligand>
</feature>
<feature type="binding site" evidence="8">
    <location>
        <position position="321"/>
    </location>
    <ligand>
        <name>Mg(2+)</name>
        <dbReference type="ChEBI" id="CHEBI:18420"/>
        <label>1</label>
    </ligand>
</feature>
<dbReference type="AlphaFoldDB" id="A0A194AGH3"/>
<accession>A0A194AGH3</accession>
<evidence type="ECO:0000313" key="13">
    <source>
        <dbReference type="Proteomes" id="UP000095200"/>
    </source>
</evidence>
<feature type="binding site" evidence="8">
    <location>
        <position position="319"/>
    </location>
    <ligand>
        <name>ATP</name>
        <dbReference type="ChEBI" id="CHEBI:30616"/>
    </ligand>
</feature>
<dbReference type="Pfam" id="PF00586">
    <property type="entry name" value="AIRS"/>
    <property type="match status" value="2"/>
</dbReference>
<evidence type="ECO:0000256" key="3">
    <source>
        <dbReference type="ARBA" id="ARBA00022723"/>
    </source>
</evidence>
<comment type="similarity">
    <text evidence="8">Belongs to the FGAMS family.</text>
</comment>
<feature type="domain" description="PurM-like C-terminal" evidence="10">
    <location>
        <begin position="443"/>
        <end position="593"/>
    </location>
</feature>
<dbReference type="EC" id="6.3.5.3" evidence="8"/>
<feature type="active site" description="Proton acceptor" evidence="8">
    <location>
        <position position="323"/>
    </location>
</feature>
<dbReference type="SUPFAM" id="SSF82697">
    <property type="entry name" value="PurS-like"/>
    <property type="match status" value="1"/>
</dbReference>
<feature type="binding site" evidence="8">
    <location>
        <position position="743"/>
    </location>
    <ligand>
        <name>ATP</name>
        <dbReference type="ChEBI" id="CHEBI:30616"/>
    </ligand>
</feature>
<dbReference type="GO" id="GO:0005737">
    <property type="term" value="C:cytoplasm"/>
    <property type="evidence" value="ECO:0007669"/>
    <property type="project" value="UniProtKB-SubCell"/>
</dbReference>
<evidence type="ECO:0000256" key="1">
    <source>
        <dbReference type="ARBA" id="ARBA00022490"/>
    </source>
</evidence>
<dbReference type="SUPFAM" id="SSF55326">
    <property type="entry name" value="PurM N-terminal domain-like"/>
    <property type="match status" value="2"/>
</dbReference>
<dbReference type="HAMAP" id="MF_00420">
    <property type="entry name" value="PurL_2"/>
    <property type="match status" value="1"/>
</dbReference>
<feature type="binding site" evidence="8">
    <location>
        <position position="345"/>
    </location>
    <ligand>
        <name>Mg(2+)</name>
        <dbReference type="ChEBI" id="CHEBI:18420"/>
        <label>2</label>
    </ligand>
</feature>
<dbReference type="GO" id="GO:0000287">
    <property type="term" value="F:magnesium ion binding"/>
    <property type="evidence" value="ECO:0007669"/>
    <property type="project" value="UniProtKB-UniRule"/>
</dbReference>
<dbReference type="STRING" id="1592317.DPF_1016"/>
<keyword evidence="13" id="KW-1185">Reference proteome</keyword>
<keyword evidence="7 8" id="KW-0460">Magnesium</keyword>
<evidence type="ECO:0000256" key="8">
    <source>
        <dbReference type="HAMAP-Rule" id="MF_00420"/>
    </source>
</evidence>
<evidence type="ECO:0000256" key="4">
    <source>
        <dbReference type="ARBA" id="ARBA00022741"/>
    </source>
</evidence>
<dbReference type="CDD" id="cd02204">
    <property type="entry name" value="PurL_repeat2"/>
    <property type="match status" value="1"/>
</dbReference>
<keyword evidence="4 8" id="KW-0547">Nucleotide-binding</keyword>
<dbReference type="UniPathway" id="UPA00074">
    <property type="reaction ID" value="UER00128"/>
</dbReference>
<keyword evidence="2 8" id="KW-0436">Ligase</keyword>
<organism evidence="12 13">
    <name type="scientific">Desulfoplanes formicivorans</name>
    <dbReference type="NCBI Taxonomy" id="1592317"/>
    <lineage>
        <taxon>Bacteria</taxon>
        <taxon>Pseudomonadati</taxon>
        <taxon>Thermodesulfobacteriota</taxon>
        <taxon>Desulfovibrionia</taxon>
        <taxon>Desulfovibrionales</taxon>
        <taxon>Desulfoplanaceae</taxon>
        <taxon>Desulfoplanes</taxon>
    </lineage>
</organism>
<feature type="domain" description="PurM-like N-terminal" evidence="9">
    <location>
        <begin position="684"/>
        <end position="794"/>
    </location>
</feature>
<comment type="subunit">
    <text evidence="8">Monomer. Part of the FGAM synthase complex composed of 1 PurL, 1 PurQ and 2 PurS subunits.</text>
</comment>
<dbReference type="InterPro" id="IPR010074">
    <property type="entry name" value="PRibForGlyAmidine_synth_PurL"/>
</dbReference>
<sequence length="998" mass="109663">MLTRIEIGLQDSIRDVQGENVARKIRNELGLAIDRVRLIKVYTVSGLSGEEIDRVVELGALHDPVLHIPSMSPLARDFDWIIEVGFRPGVTDNEGKTARESLATVLDLDETRKQRVAVYTATQYLLEGDLSREAVEHIAKDLLANELIQRFQFTSMEDWRQSPGFPAQAARVTGQASDRVEIIPLADMDDQGLMELSRSRTLALSLKEMRLLKAHFTDVKTIEERRKHGLPANPTDAELECLAQTWSEHCKHKIFNATIDYTDAEKGRRTTITSLYKTYVQGSTQTLRERMGDDDFCLSVFKDNAGVIRFDESTNVCIKVETHNSPSALDPYGGALTGIVGVNRDPMGTGMGANLLCNTDVFCFASPFYDKEIPPRLLHPRRVLEGVREGVEHGGNKSGIPTVNGAILFDDRYLGKPLVFCGTIGTMPKTIKGKPSEDKKALPGDKIVMTGGRIGKDGIHGATFSSEELHEGSPATAVQIGDPITQRKMYDFLMRARDLGLYNAITDNGAGGLSSSVGEMAQDCGGCDMDLKLAPLKYDGLDPWEILISEAQERMTLAVPPNNLDRFLSLAREMDVEATVLGEFQDSGVFHVRYGDRIVCHMDMEFLHDGAPRMELSAVWKRPDLPQSITIDPATIGDHAAFLEDMLARPNICSKEYVIRQYDHEVQGGSVIKPLVGDELDGPGDAGVIRPVLGSNKGLVISNGICPKYSDLDTYWMMANCIDEAIRNAVAVGADIRHMAGVDNFCWCDPVQSEKTPDGEYKLAQLVRANQALAHFCMGYGVPCISGKDSMKNDYTGGTTKISIPPTVLFSVMGVIPDITKCQTSDFKAPDELIYILGLTRAELGGSELCSLLGIKGGQVPQVDLIPARTRYLSLFQAIQQGYITSCHDLSDGGLGVAAAEMAIGGRIGAQIDLNRVPTQGSPLSPVELLYSESASRLLVTVKPEHRTRFERCFASQPLAWIGQTVPGRELSFFQNDKALFTSRIEYLTKAWKSTLDF</sequence>
<dbReference type="OrthoDB" id="9804441at2"/>
<dbReference type="Gene3D" id="3.90.650.10">
    <property type="entry name" value="PurM-like C-terminal domain"/>
    <property type="match status" value="2"/>
</dbReference>
<feature type="binding site" evidence="8">
    <location>
        <position position="344"/>
    </location>
    <ligand>
        <name>substrate</name>
    </ligand>
</feature>
<dbReference type="InterPro" id="IPR010918">
    <property type="entry name" value="PurM-like_C_dom"/>
</dbReference>
<feature type="domain" description="PurM-like N-terminal" evidence="9">
    <location>
        <begin position="303"/>
        <end position="427"/>
    </location>
</feature>
<reference evidence="13" key="1">
    <citation type="submission" date="2016-06" db="EMBL/GenBank/DDBJ databases">
        <title>Draft genome sequence of Desulfoplanes formicivorans strain Pf12B.</title>
        <authorList>
            <person name="Watanabe M."/>
            <person name="Kojima H."/>
            <person name="Fukui M."/>
        </authorList>
    </citation>
    <scope>NUCLEOTIDE SEQUENCE [LARGE SCALE GENOMIC DNA]</scope>
    <source>
        <strain evidence="13">Pf12B</strain>
    </source>
</reference>
<keyword evidence="5 8" id="KW-0658">Purine biosynthesis</keyword>
<dbReference type="InterPro" id="IPR036676">
    <property type="entry name" value="PurM-like_C_sf"/>
</dbReference>
<dbReference type="EMBL" id="BDFE01000015">
    <property type="protein sequence ID" value="GAU08310.1"/>
    <property type="molecule type" value="Genomic_DNA"/>
</dbReference>
<dbReference type="Pfam" id="PF02700">
    <property type="entry name" value="PurS"/>
    <property type="match status" value="1"/>
</dbReference>
<gene>
    <name evidence="8" type="primary">purL</name>
    <name evidence="12" type="ORF">DPF_1016</name>
</gene>
<evidence type="ECO:0000256" key="2">
    <source>
        <dbReference type="ARBA" id="ARBA00022598"/>
    </source>
</evidence>
<feature type="active site" evidence="8">
    <location>
        <position position="249"/>
    </location>
</feature>
<comment type="caution">
    <text evidence="8">Lacks conserved residue(s) required for the propagation of feature annotation.</text>
</comment>
<proteinExistence type="inferred from homology"/>
<comment type="function">
    <text evidence="8">Part of the phosphoribosylformylglycinamidine synthase complex involved in the purines biosynthetic pathway. Catalyzes the ATP-dependent conversion of formylglycinamide ribonucleotide (FGAR) and glutamine to yield formylglycinamidine ribonucleotide (FGAM) and glutamate. The FGAM synthase complex is composed of three subunits. PurQ produces an ammonia molecule by converting glutamine to glutamate. PurL transfers the ammonia molecule to FGAR to form FGAM in an ATP-dependent manner. PurS interacts with PurQ and PurL and is thought to assist in the transfer of the ammonia molecule from PurQ to PurL.</text>
</comment>
<evidence type="ECO:0000256" key="5">
    <source>
        <dbReference type="ARBA" id="ARBA00022755"/>
    </source>
</evidence>
<comment type="subcellular location">
    <subcellularLocation>
        <location evidence="8">Cytoplasm</location>
    </subcellularLocation>
</comment>
<comment type="catalytic activity">
    <reaction evidence="8">
        <text>N(2)-formyl-N(1)-(5-phospho-beta-D-ribosyl)glycinamide + L-glutamine + ATP + H2O = 2-formamido-N(1)-(5-O-phospho-beta-D-ribosyl)acetamidine + L-glutamate + ADP + phosphate + H(+)</text>
        <dbReference type="Rhea" id="RHEA:17129"/>
        <dbReference type="ChEBI" id="CHEBI:15377"/>
        <dbReference type="ChEBI" id="CHEBI:15378"/>
        <dbReference type="ChEBI" id="CHEBI:29985"/>
        <dbReference type="ChEBI" id="CHEBI:30616"/>
        <dbReference type="ChEBI" id="CHEBI:43474"/>
        <dbReference type="ChEBI" id="CHEBI:58359"/>
        <dbReference type="ChEBI" id="CHEBI:147286"/>
        <dbReference type="ChEBI" id="CHEBI:147287"/>
        <dbReference type="ChEBI" id="CHEBI:456216"/>
        <dbReference type="EC" id="6.3.5.3"/>
    </reaction>
</comment>
<dbReference type="SUPFAM" id="SSF56042">
    <property type="entry name" value="PurM C-terminal domain-like"/>
    <property type="match status" value="2"/>
</dbReference>
<feature type="domain" description="Phosphoribosylformylglycinamidine synthase linker" evidence="11">
    <location>
        <begin position="193"/>
        <end position="253"/>
    </location>
</feature>
<keyword evidence="3 8" id="KW-0479">Metal-binding</keyword>
<comment type="pathway">
    <text evidence="8">Purine metabolism; IMP biosynthesis via de novo pathway; 5-amino-1-(5-phospho-D-ribosyl)imidazole from N(2)-formyl-N(1)-(5-phospho-D-ribosyl)glycinamide: step 1/2.</text>
</comment>
<dbReference type="GO" id="GO:0004642">
    <property type="term" value="F:phosphoribosylformylglycinamidine synthase activity"/>
    <property type="evidence" value="ECO:0007669"/>
    <property type="project" value="UniProtKB-UniRule"/>
</dbReference>
<name>A0A194AGH3_9BACT</name>
<dbReference type="Pfam" id="PF02769">
    <property type="entry name" value="AIRS_C"/>
    <property type="match status" value="2"/>
</dbReference>
<dbReference type="Pfam" id="PF18072">
    <property type="entry name" value="FGAR-AT_linker"/>
    <property type="match status" value="1"/>
</dbReference>
<evidence type="ECO:0000313" key="12">
    <source>
        <dbReference type="EMBL" id="GAU08310.1"/>
    </source>
</evidence>
<dbReference type="Gene3D" id="1.10.8.750">
    <property type="entry name" value="Phosphoribosylformylglycinamidine synthase, linker domain"/>
    <property type="match status" value="1"/>
</dbReference>
<feature type="binding site" evidence="8">
    <location>
        <position position="479"/>
    </location>
    <ligand>
        <name>substrate</name>
    </ligand>
</feature>
<evidence type="ECO:0000259" key="9">
    <source>
        <dbReference type="Pfam" id="PF00586"/>
    </source>
</evidence>
<dbReference type="GO" id="GO:0005524">
    <property type="term" value="F:ATP binding"/>
    <property type="evidence" value="ECO:0007669"/>
    <property type="project" value="UniProtKB-UniRule"/>
</dbReference>
<evidence type="ECO:0000256" key="7">
    <source>
        <dbReference type="ARBA" id="ARBA00022842"/>
    </source>
</evidence>
<dbReference type="Gene3D" id="3.30.1330.10">
    <property type="entry name" value="PurM-like, N-terminal domain"/>
    <property type="match status" value="2"/>
</dbReference>
<evidence type="ECO:0000256" key="6">
    <source>
        <dbReference type="ARBA" id="ARBA00022840"/>
    </source>
</evidence>
<dbReference type="Proteomes" id="UP000095200">
    <property type="component" value="Unassembled WGS sequence"/>
</dbReference>
<dbReference type="RefSeq" id="WP_069857805.1">
    <property type="nucleotide sequence ID" value="NZ_BDFE01000015.1"/>
</dbReference>
<evidence type="ECO:0000259" key="11">
    <source>
        <dbReference type="Pfam" id="PF18072"/>
    </source>
</evidence>
<dbReference type="PANTHER" id="PTHR43555">
    <property type="entry name" value="PHOSPHORIBOSYLFORMYLGLYCINAMIDINE SYNTHASE SUBUNIT PURL"/>
    <property type="match status" value="1"/>
</dbReference>
<feature type="domain" description="PurM-like C-terminal" evidence="10">
    <location>
        <begin position="832"/>
        <end position="972"/>
    </location>
</feature>
<dbReference type="PANTHER" id="PTHR43555:SF1">
    <property type="entry name" value="PHOSPHORIBOSYLFORMYLGLYCINAMIDINE SYNTHASE SUBUNIT PURL"/>
    <property type="match status" value="1"/>
</dbReference>
<dbReference type="InterPro" id="IPR036604">
    <property type="entry name" value="PurS-like_sf"/>
</dbReference>
<feature type="binding site" evidence="8">
    <location>
        <position position="507"/>
    </location>
    <ligand>
        <name>Mg(2+)</name>
        <dbReference type="ChEBI" id="CHEBI:18420"/>
        <label>2</label>
    </ligand>
</feature>
<dbReference type="InterPro" id="IPR041609">
    <property type="entry name" value="PurL_linker"/>
</dbReference>
<dbReference type="InterPro" id="IPR003850">
    <property type="entry name" value="PurS"/>
</dbReference>
<protein>
    <recommendedName>
        <fullName evidence="8">Phosphoribosylformylglycinamidine synthase subunit PurL</fullName>
        <shortName evidence="8">FGAM synthase</shortName>
        <ecNumber evidence="8">6.3.5.3</ecNumber>
    </recommendedName>
    <alternativeName>
        <fullName evidence="8">Formylglycinamide ribonucleotide amidotransferase subunit II</fullName>
        <shortName evidence="8">FGAR amidotransferase II</shortName>
        <shortName evidence="8">FGAR-AT II</shortName>
    </alternativeName>
    <alternativeName>
        <fullName evidence="8">Glutamine amidotransferase PurL</fullName>
    </alternativeName>
    <alternativeName>
        <fullName evidence="8">Phosphoribosylformylglycinamidine synthase subunit II</fullName>
    </alternativeName>
</protein>
<comment type="caution">
    <text evidence="12">The sequence shown here is derived from an EMBL/GenBank/DDBJ whole genome shotgun (WGS) entry which is preliminary data.</text>
</comment>
<dbReference type="InterPro" id="IPR016188">
    <property type="entry name" value="PurM-like_N"/>
</dbReference>
<dbReference type="CDD" id="cd02203">
    <property type="entry name" value="PurL_repeat1"/>
    <property type="match status" value="1"/>
</dbReference>
<dbReference type="GO" id="GO:0006189">
    <property type="term" value="P:'de novo' IMP biosynthetic process"/>
    <property type="evidence" value="ECO:0007669"/>
    <property type="project" value="UniProtKB-UniRule"/>
</dbReference>
<keyword evidence="1 8" id="KW-0963">Cytoplasm</keyword>